<accession>A0A1I0BYJ8</accession>
<evidence type="ECO:0000313" key="3">
    <source>
        <dbReference type="Proteomes" id="UP000199308"/>
    </source>
</evidence>
<protein>
    <submittedName>
        <fullName evidence="2">Uncharacterized protein</fullName>
    </submittedName>
</protein>
<evidence type="ECO:0000256" key="1">
    <source>
        <dbReference type="SAM" id="SignalP"/>
    </source>
</evidence>
<keyword evidence="1" id="KW-0732">Signal</keyword>
<dbReference type="EMBL" id="FOHK01000004">
    <property type="protein sequence ID" value="SET12192.1"/>
    <property type="molecule type" value="Genomic_DNA"/>
</dbReference>
<dbReference type="OrthoDB" id="5769983at2"/>
<dbReference type="AlphaFoldDB" id="A0A1I0BYJ8"/>
<gene>
    <name evidence="2" type="ORF">SAMN05660429_01100</name>
</gene>
<name>A0A1I0BYJ8_THASX</name>
<dbReference type="RefSeq" id="WP_143047927.1">
    <property type="nucleotide sequence ID" value="NZ_AP027363.1"/>
</dbReference>
<dbReference type="Proteomes" id="UP000199308">
    <property type="component" value="Unassembled WGS sequence"/>
</dbReference>
<evidence type="ECO:0000313" key="2">
    <source>
        <dbReference type="EMBL" id="SET12192.1"/>
    </source>
</evidence>
<keyword evidence="3" id="KW-1185">Reference proteome</keyword>
<sequence>MNLFKSLKLVVVFCASMVSFSTLANDHAISIAKLDDAQVFAEYTDELPAVLNFYTSADKDTVLEFYQTQYGEAIKQERKYDRLVVNYAVSGQAIRLVLSKQDDKTQVDIIVEEGDVIEAETEEVAENPEEEIQP</sequence>
<reference evidence="2 3" key="1">
    <citation type="submission" date="2016-10" db="EMBL/GenBank/DDBJ databases">
        <authorList>
            <person name="de Groot N.N."/>
        </authorList>
    </citation>
    <scope>NUCLEOTIDE SEQUENCE [LARGE SCALE GENOMIC DNA]</scope>
    <source>
        <strain evidence="2 3">DSM 19706</strain>
    </source>
</reference>
<organism evidence="2 3">
    <name type="scientific">Thalassotalea agarivorans</name>
    <name type="common">Thalassomonas agarivorans</name>
    <dbReference type="NCBI Taxonomy" id="349064"/>
    <lineage>
        <taxon>Bacteria</taxon>
        <taxon>Pseudomonadati</taxon>
        <taxon>Pseudomonadota</taxon>
        <taxon>Gammaproteobacteria</taxon>
        <taxon>Alteromonadales</taxon>
        <taxon>Colwelliaceae</taxon>
        <taxon>Thalassotalea</taxon>
    </lineage>
</organism>
<feature type="chain" id="PRO_5011434972" evidence="1">
    <location>
        <begin position="25"/>
        <end position="134"/>
    </location>
</feature>
<dbReference type="STRING" id="349064.SAMN05660429_01100"/>
<feature type="signal peptide" evidence="1">
    <location>
        <begin position="1"/>
        <end position="24"/>
    </location>
</feature>
<proteinExistence type="predicted"/>